<dbReference type="Gene3D" id="3.30.310.100">
    <property type="entry name" value="YugN-like"/>
    <property type="match status" value="1"/>
</dbReference>
<proteinExistence type="predicted"/>
<name>A0AAW9NPL4_9BACL</name>
<dbReference type="InterPro" id="IPR014967">
    <property type="entry name" value="Uncharacterised_YugN-like"/>
</dbReference>
<evidence type="ECO:0000313" key="2">
    <source>
        <dbReference type="Proteomes" id="UP001344888"/>
    </source>
</evidence>
<dbReference type="AlphaFoldDB" id="A0AAW9NPL4"/>
<gene>
    <name evidence="1" type="ORF">P9B03_01795</name>
</gene>
<dbReference type="EMBL" id="JARSFG010000003">
    <property type="protein sequence ID" value="MEC1177204.1"/>
    <property type="molecule type" value="Genomic_DNA"/>
</dbReference>
<dbReference type="Proteomes" id="UP001344888">
    <property type="component" value="Unassembled WGS sequence"/>
</dbReference>
<dbReference type="RefSeq" id="WP_107837989.1">
    <property type="nucleotide sequence ID" value="NZ_JARSFG010000003.1"/>
</dbReference>
<evidence type="ECO:0000313" key="1">
    <source>
        <dbReference type="EMBL" id="MEC1177204.1"/>
    </source>
</evidence>
<accession>A0AAW9NPL4</accession>
<reference evidence="1 2" key="1">
    <citation type="submission" date="2023-03" db="EMBL/GenBank/DDBJ databases">
        <title>Bacillus Genome Sequencing.</title>
        <authorList>
            <person name="Dunlap C."/>
        </authorList>
    </citation>
    <scope>NUCLEOTIDE SEQUENCE [LARGE SCALE GENOMIC DNA]</scope>
    <source>
        <strain evidence="1 2">B-59205</strain>
    </source>
</reference>
<dbReference type="SUPFAM" id="SSF160755">
    <property type="entry name" value="YugN-like"/>
    <property type="match status" value="1"/>
</dbReference>
<organism evidence="1 2">
    <name type="scientific">Metasolibacillus meyeri</name>
    <dbReference type="NCBI Taxonomy" id="1071052"/>
    <lineage>
        <taxon>Bacteria</taxon>
        <taxon>Bacillati</taxon>
        <taxon>Bacillota</taxon>
        <taxon>Bacilli</taxon>
        <taxon>Bacillales</taxon>
        <taxon>Caryophanaceae</taxon>
        <taxon>Metasolibacillus</taxon>
    </lineage>
</organism>
<sequence length="137" mass="15670">MLLLETALVGREAKYGLLRSQICKYGFSIGGNWDYDHGSFDIALWREGGTTIYLRAPFVVVEGEMDCYDCIIRFQKPFIIKHIVNIGLDYDESSWLDATGASQFQSPIEKDAEICQKSKWRTVGQEVVENQLIPYIH</sequence>
<protein>
    <submittedName>
        <fullName evidence="1">YugN family protein</fullName>
    </submittedName>
</protein>
<dbReference type="Pfam" id="PF08868">
    <property type="entry name" value="YugN"/>
    <property type="match status" value="1"/>
</dbReference>
<dbReference type="InterPro" id="IPR036491">
    <property type="entry name" value="YugN-like_sf"/>
</dbReference>
<keyword evidence="2" id="KW-1185">Reference proteome</keyword>
<comment type="caution">
    <text evidence="1">The sequence shown here is derived from an EMBL/GenBank/DDBJ whole genome shotgun (WGS) entry which is preliminary data.</text>
</comment>